<proteinExistence type="inferred from homology"/>
<dbReference type="InterPro" id="IPR051164">
    <property type="entry name" value="NmrA-like_oxidored"/>
</dbReference>
<evidence type="ECO:0000256" key="2">
    <source>
        <dbReference type="ARBA" id="ARBA00022857"/>
    </source>
</evidence>
<evidence type="ECO:0000313" key="4">
    <source>
        <dbReference type="EMBL" id="KAF2679865.1"/>
    </source>
</evidence>
<evidence type="ECO:0000259" key="3">
    <source>
        <dbReference type="Pfam" id="PF05368"/>
    </source>
</evidence>
<dbReference type="Gene3D" id="3.90.25.10">
    <property type="entry name" value="UDP-galactose 4-epimerase, domain 1"/>
    <property type="match status" value="1"/>
</dbReference>
<dbReference type="InterPro" id="IPR036291">
    <property type="entry name" value="NAD(P)-bd_dom_sf"/>
</dbReference>
<protein>
    <submittedName>
        <fullName evidence="4">NAD(P)-binding protein</fullName>
    </submittedName>
</protein>
<name>A0A6G1INZ3_9PLEO</name>
<dbReference type="PANTHER" id="PTHR42748">
    <property type="entry name" value="NITROGEN METABOLITE REPRESSION PROTEIN NMRA FAMILY MEMBER"/>
    <property type="match status" value="1"/>
</dbReference>
<dbReference type="PANTHER" id="PTHR42748:SF11">
    <property type="entry name" value="NMRA-LIKE DOMAIN-CONTAINING PROTEIN"/>
    <property type="match status" value="1"/>
</dbReference>
<dbReference type="Pfam" id="PF05368">
    <property type="entry name" value="NmrA"/>
    <property type="match status" value="1"/>
</dbReference>
<dbReference type="GO" id="GO:0005634">
    <property type="term" value="C:nucleus"/>
    <property type="evidence" value="ECO:0007669"/>
    <property type="project" value="TreeGrafter"/>
</dbReference>
<evidence type="ECO:0000256" key="1">
    <source>
        <dbReference type="ARBA" id="ARBA00006328"/>
    </source>
</evidence>
<keyword evidence="2" id="KW-0521">NADP</keyword>
<accession>A0A6G1INZ3</accession>
<keyword evidence="5" id="KW-1185">Reference proteome</keyword>
<feature type="domain" description="NmrA-like" evidence="3">
    <location>
        <begin position="3"/>
        <end position="304"/>
    </location>
</feature>
<dbReference type="AlphaFoldDB" id="A0A6G1INZ3"/>
<reference evidence="4" key="1">
    <citation type="journal article" date="2020" name="Stud. Mycol.">
        <title>101 Dothideomycetes genomes: a test case for predicting lifestyles and emergence of pathogens.</title>
        <authorList>
            <person name="Haridas S."/>
            <person name="Albert R."/>
            <person name="Binder M."/>
            <person name="Bloem J."/>
            <person name="Labutti K."/>
            <person name="Salamov A."/>
            <person name="Andreopoulos B."/>
            <person name="Baker S."/>
            <person name="Barry K."/>
            <person name="Bills G."/>
            <person name="Bluhm B."/>
            <person name="Cannon C."/>
            <person name="Castanera R."/>
            <person name="Culley D."/>
            <person name="Daum C."/>
            <person name="Ezra D."/>
            <person name="Gonzalez J."/>
            <person name="Henrissat B."/>
            <person name="Kuo A."/>
            <person name="Liang C."/>
            <person name="Lipzen A."/>
            <person name="Lutzoni F."/>
            <person name="Magnuson J."/>
            <person name="Mondo S."/>
            <person name="Nolan M."/>
            <person name="Ohm R."/>
            <person name="Pangilinan J."/>
            <person name="Park H.-J."/>
            <person name="Ramirez L."/>
            <person name="Alfaro M."/>
            <person name="Sun H."/>
            <person name="Tritt A."/>
            <person name="Yoshinaga Y."/>
            <person name="Zwiers L.-H."/>
            <person name="Turgeon B."/>
            <person name="Goodwin S."/>
            <person name="Spatafora J."/>
            <person name="Crous P."/>
            <person name="Grigoriev I."/>
        </authorList>
    </citation>
    <scope>NUCLEOTIDE SEQUENCE</scope>
    <source>
        <strain evidence="4">CBS 122367</strain>
    </source>
</reference>
<dbReference type="CDD" id="cd05251">
    <property type="entry name" value="NmrA_like_SDR_a"/>
    <property type="match status" value="1"/>
</dbReference>
<dbReference type="EMBL" id="MU005600">
    <property type="protein sequence ID" value="KAF2679865.1"/>
    <property type="molecule type" value="Genomic_DNA"/>
</dbReference>
<dbReference type="SUPFAM" id="SSF51735">
    <property type="entry name" value="NAD(P)-binding Rossmann-fold domains"/>
    <property type="match status" value="1"/>
</dbReference>
<dbReference type="Gene3D" id="3.40.50.720">
    <property type="entry name" value="NAD(P)-binding Rossmann-like Domain"/>
    <property type="match status" value="1"/>
</dbReference>
<comment type="similarity">
    <text evidence="1">Belongs to the NmrA-type oxidoreductase family.</text>
</comment>
<gene>
    <name evidence="4" type="ORF">K458DRAFT_313107</name>
</gene>
<organism evidence="4 5">
    <name type="scientific">Lentithecium fluviatile CBS 122367</name>
    <dbReference type="NCBI Taxonomy" id="1168545"/>
    <lineage>
        <taxon>Eukaryota</taxon>
        <taxon>Fungi</taxon>
        <taxon>Dikarya</taxon>
        <taxon>Ascomycota</taxon>
        <taxon>Pezizomycotina</taxon>
        <taxon>Dothideomycetes</taxon>
        <taxon>Pleosporomycetidae</taxon>
        <taxon>Pleosporales</taxon>
        <taxon>Massarineae</taxon>
        <taxon>Lentitheciaceae</taxon>
        <taxon>Lentithecium</taxon>
    </lineage>
</organism>
<dbReference type="OrthoDB" id="300709at2759"/>
<dbReference type="InterPro" id="IPR008030">
    <property type="entry name" value="NmrA-like"/>
</dbReference>
<dbReference type="Proteomes" id="UP000799291">
    <property type="component" value="Unassembled WGS sequence"/>
</dbReference>
<sequence length="312" mass="34633">MSKDLLVVFGATGNQGGSVIRYVLDDPELSKRYSIRAITRNTSSTGAQALASKGIEVVAADLDDPSSLPAALKSASFIFLTTNTQYQGHTREIETRQAKAICDEALTQGAKYIIWSSMSHPFQISGGELTRVEHFDVKAEVEGYIRGLPIKSAFFAPGSFMQNYFTNQTPRPSPKDDGTYVLANLFRKDTVIPLVDITEAGAWIAPILAEPDAYEGRCLAAAQELYTPEEVVRTMSKVAGKTVTFQRLDDEVFRGFLPEGFRDELFEMYLLVRDYGYFGEGMEEQVEEGKKGVRGKLNTLEEFLGKNDFKLE</sequence>
<evidence type="ECO:0000313" key="5">
    <source>
        <dbReference type="Proteomes" id="UP000799291"/>
    </source>
</evidence>